<evidence type="ECO:0000256" key="4">
    <source>
        <dbReference type="ARBA" id="ARBA00022691"/>
    </source>
</evidence>
<dbReference type="Pfam" id="PF05175">
    <property type="entry name" value="MTS"/>
    <property type="match status" value="1"/>
</dbReference>
<keyword evidence="3 8" id="KW-0808">Transferase</keyword>
<feature type="domain" description="Release factor glutamine methyltransferase N-terminal" evidence="7">
    <location>
        <begin position="5"/>
        <end position="73"/>
    </location>
</feature>
<comment type="catalytic activity">
    <reaction evidence="5">
        <text>L-glutaminyl-[peptide chain release factor] + S-adenosyl-L-methionine = N(5)-methyl-L-glutaminyl-[peptide chain release factor] + S-adenosyl-L-homocysteine + H(+)</text>
        <dbReference type="Rhea" id="RHEA:42896"/>
        <dbReference type="Rhea" id="RHEA-COMP:10271"/>
        <dbReference type="Rhea" id="RHEA-COMP:10272"/>
        <dbReference type="ChEBI" id="CHEBI:15378"/>
        <dbReference type="ChEBI" id="CHEBI:30011"/>
        <dbReference type="ChEBI" id="CHEBI:57856"/>
        <dbReference type="ChEBI" id="CHEBI:59789"/>
        <dbReference type="ChEBI" id="CHEBI:61891"/>
        <dbReference type="EC" id="2.1.1.297"/>
    </reaction>
</comment>
<dbReference type="InterPro" id="IPR029063">
    <property type="entry name" value="SAM-dependent_MTases_sf"/>
</dbReference>
<dbReference type="Gene3D" id="3.40.50.150">
    <property type="entry name" value="Vaccinia Virus protein VP39"/>
    <property type="match status" value="1"/>
</dbReference>
<protein>
    <recommendedName>
        <fullName evidence="1">peptide chain release factor N(5)-glutamine methyltransferase</fullName>
        <ecNumber evidence="1">2.1.1.297</ecNumber>
    </recommendedName>
</protein>
<feature type="domain" description="Methyltransferase small" evidence="6">
    <location>
        <begin position="112"/>
        <end position="201"/>
    </location>
</feature>
<evidence type="ECO:0000313" key="9">
    <source>
        <dbReference type="Proteomes" id="UP000266328"/>
    </source>
</evidence>
<evidence type="ECO:0000256" key="1">
    <source>
        <dbReference type="ARBA" id="ARBA00012771"/>
    </source>
</evidence>
<evidence type="ECO:0000256" key="2">
    <source>
        <dbReference type="ARBA" id="ARBA00022603"/>
    </source>
</evidence>
<dbReference type="Gene3D" id="1.10.8.10">
    <property type="entry name" value="DNA helicase RuvA subunit, C-terminal domain"/>
    <property type="match status" value="1"/>
</dbReference>
<dbReference type="PANTHER" id="PTHR18895">
    <property type="entry name" value="HEMK METHYLTRANSFERASE"/>
    <property type="match status" value="1"/>
</dbReference>
<dbReference type="InterPro" id="IPR040758">
    <property type="entry name" value="PrmC_N"/>
</dbReference>
<dbReference type="InterPro" id="IPR002052">
    <property type="entry name" value="DNA_methylase_N6_adenine_CS"/>
</dbReference>
<dbReference type="GO" id="GO:0102559">
    <property type="term" value="F:peptide chain release factor N(5)-glutamine methyltransferase activity"/>
    <property type="evidence" value="ECO:0007669"/>
    <property type="project" value="UniProtKB-EC"/>
</dbReference>
<dbReference type="Pfam" id="PF17827">
    <property type="entry name" value="PrmC_N"/>
    <property type="match status" value="1"/>
</dbReference>
<dbReference type="AlphaFoldDB" id="A0A398CU37"/>
<dbReference type="EC" id="2.1.1.297" evidence="1"/>
<proteinExistence type="predicted"/>
<evidence type="ECO:0000256" key="3">
    <source>
        <dbReference type="ARBA" id="ARBA00022679"/>
    </source>
</evidence>
<dbReference type="GO" id="GO:0003676">
    <property type="term" value="F:nucleic acid binding"/>
    <property type="evidence" value="ECO:0007669"/>
    <property type="project" value="InterPro"/>
</dbReference>
<name>A0A398CU37_9BACT</name>
<keyword evidence="4" id="KW-0949">S-adenosyl-L-methionine</keyword>
<reference evidence="8 9" key="1">
    <citation type="submission" date="2018-09" db="EMBL/GenBank/DDBJ databases">
        <title>Discovery and Ecogenomic Context for Candidatus Cryosericales, a Global Caldiserica Order Active in Thawing Permafrost.</title>
        <authorList>
            <person name="Martinez M.A."/>
            <person name="Woodcroft B.J."/>
            <person name="Ignacio Espinoza J.C."/>
            <person name="Zayed A."/>
            <person name="Singleton C.M."/>
            <person name="Boyd J."/>
            <person name="Li Y.-F."/>
            <person name="Purvine S."/>
            <person name="Maughan H."/>
            <person name="Hodgkins S.B."/>
            <person name="Anderson D."/>
            <person name="Sederholm M."/>
            <person name="Temperton B."/>
            <person name="Saleska S.R."/>
            <person name="Tyson G.W."/>
            <person name="Rich V.I."/>
        </authorList>
    </citation>
    <scope>NUCLEOTIDE SEQUENCE [LARGE SCALE GENOMIC DNA]</scope>
    <source>
        <strain evidence="8 9">SMC7</strain>
    </source>
</reference>
<keyword evidence="2 8" id="KW-0489">Methyltransferase</keyword>
<dbReference type="RefSeq" id="WP_119089052.1">
    <property type="nucleotide sequence ID" value="NZ_QXIS01000023.1"/>
</dbReference>
<evidence type="ECO:0000259" key="7">
    <source>
        <dbReference type="Pfam" id="PF17827"/>
    </source>
</evidence>
<sequence length="287" mass="31426">MTLREVLAHAEQRARLSSQKHGDLQYVVAASSGWSRSDLLLRLDQPAETGTQAFVEHAAQQLADGCAAEYLTGYTAFCDIVVRVREGIFVPRPETESLVQMAGDFITDQDRPRATVLDLCSGSGAVALALAARLPQVAVVGLELDPISVSCSRESALDLGLSERVRFVQGNVLATWGLALADFRSRTDVIVSNPPYVREQRLFPAHASSPREPVQALYGGTSGMVFYKRIIAQACDWLRPGGLLLLEIDDGLEEAILNLFERYGLQGGRWSPDLRGLPRYAEARRAE</sequence>
<evidence type="ECO:0000313" key="8">
    <source>
        <dbReference type="EMBL" id="RIE06132.1"/>
    </source>
</evidence>
<dbReference type="OrthoDB" id="9800643at2"/>
<dbReference type="NCBIfam" id="TIGR00536">
    <property type="entry name" value="hemK_fam"/>
    <property type="match status" value="1"/>
</dbReference>
<evidence type="ECO:0000256" key="5">
    <source>
        <dbReference type="ARBA" id="ARBA00048391"/>
    </source>
</evidence>
<dbReference type="GO" id="GO:0032259">
    <property type="term" value="P:methylation"/>
    <property type="evidence" value="ECO:0007669"/>
    <property type="project" value="UniProtKB-KW"/>
</dbReference>
<dbReference type="PROSITE" id="PS00092">
    <property type="entry name" value="N6_MTASE"/>
    <property type="match status" value="1"/>
</dbReference>
<organism evidence="8 9">
    <name type="scientific">Candidatus Cryosericum terrychapinii</name>
    <dbReference type="NCBI Taxonomy" id="2290919"/>
    <lineage>
        <taxon>Bacteria</taxon>
        <taxon>Pseudomonadati</taxon>
        <taxon>Caldisericota/Cryosericota group</taxon>
        <taxon>Candidatus Cryosericota</taxon>
        <taxon>Candidatus Cryosericia</taxon>
        <taxon>Candidatus Cryosericales</taxon>
        <taxon>Candidatus Cryosericaceae</taxon>
        <taxon>Candidatus Cryosericum</taxon>
    </lineage>
</organism>
<dbReference type="Proteomes" id="UP000266328">
    <property type="component" value="Unassembled WGS sequence"/>
</dbReference>
<gene>
    <name evidence="8" type="ORF">SMC7_03920</name>
</gene>
<comment type="caution">
    <text evidence="8">The sequence shown here is derived from an EMBL/GenBank/DDBJ whole genome shotgun (WGS) entry which is preliminary data.</text>
</comment>
<accession>A0A398CU37</accession>
<dbReference type="EMBL" id="QXIS01000023">
    <property type="protein sequence ID" value="RIE06132.1"/>
    <property type="molecule type" value="Genomic_DNA"/>
</dbReference>
<dbReference type="InterPro" id="IPR007848">
    <property type="entry name" value="Small_mtfrase_dom"/>
</dbReference>
<dbReference type="SUPFAM" id="SSF53335">
    <property type="entry name" value="S-adenosyl-L-methionine-dependent methyltransferases"/>
    <property type="match status" value="1"/>
</dbReference>
<keyword evidence="9" id="KW-1185">Reference proteome</keyword>
<dbReference type="PANTHER" id="PTHR18895:SF74">
    <property type="entry name" value="MTRF1L RELEASE FACTOR GLUTAMINE METHYLTRANSFERASE"/>
    <property type="match status" value="1"/>
</dbReference>
<dbReference type="CDD" id="cd02440">
    <property type="entry name" value="AdoMet_MTases"/>
    <property type="match status" value="1"/>
</dbReference>
<evidence type="ECO:0000259" key="6">
    <source>
        <dbReference type="Pfam" id="PF05175"/>
    </source>
</evidence>
<dbReference type="InterPro" id="IPR004556">
    <property type="entry name" value="HemK-like"/>
</dbReference>
<dbReference type="InterPro" id="IPR050320">
    <property type="entry name" value="N5-glutamine_MTase"/>
</dbReference>